<feature type="domain" description="NADH:quinone oxidoreductase/Mrp antiporter transmembrane" evidence="8">
    <location>
        <begin position="127"/>
        <end position="347"/>
    </location>
</feature>
<dbReference type="EMBL" id="BMQB01000009">
    <property type="protein sequence ID" value="GGK03650.1"/>
    <property type="molecule type" value="Genomic_DNA"/>
</dbReference>
<dbReference type="Proteomes" id="UP000649739">
    <property type="component" value="Unassembled WGS sequence"/>
</dbReference>
<dbReference type="PANTHER" id="PTHR42829">
    <property type="entry name" value="NADH-UBIQUINONE OXIDOREDUCTASE CHAIN 5"/>
    <property type="match status" value="1"/>
</dbReference>
<comment type="subcellular location">
    <subcellularLocation>
        <location evidence="1">Endomembrane system</location>
        <topology evidence="1">Multi-pass membrane protein</topology>
    </subcellularLocation>
    <subcellularLocation>
        <location evidence="5">Membrane</location>
        <topology evidence="5">Multi-pass membrane protein</topology>
    </subcellularLocation>
</comment>
<dbReference type="GO" id="GO:0016020">
    <property type="term" value="C:membrane"/>
    <property type="evidence" value="ECO:0007669"/>
    <property type="project" value="UniProtKB-SubCell"/>
</dbReference>
<dbReference type="GO" id="GO:0042773">
    <property type="term" value="P:ATP synthesis coupled electron transport"/>
    <property type="evidence" value="ECO:0007669"/>
    <property type="project" value="InterPro"/>
</dbReference>
<feature type="compositionally biased region" description="Low complexity" evidence="6">
    <location>
        <begin position="417"/>
        <end position="429"/>
    </location>
</feature>
<reference evidence="9" key="2">
    <citation type="submission" date="2020-09" db="EMBL/GenBank/DDBJ databases">
        <authorList>
            <person name="Sun Q."/>
            <person name="Ohkuma M."/>
        </authorList>
    </citation>
    <scope>NUCLEOTIDE SEQUENCE</scope>
    <source>
        <strain evidence="9">JCM 3090</strain>
    </source>
</reference>
<keyword evidence="10" id="KW-1185">Reference proteome</keyword>
<feature type="transmembrane region" description="Helical" evidence="7">
    <location>
        <begin position="108"/>
        <end position="128"/>
    </location>
</feature>
<comment type="caution">
    <text evidence="9">The sequence shown here is derived from an EMBL/GenBank/DDBJ whole genome shotgun (WGS) entry which is preliminary data.</text>
</comment>
<evidence type="ECO:0000256" key="7">
    <source>
        <dbReference type="SAM" id="Phobius"/>
    </source>
</evidence>
<feature type="region of interest" description="Disordered" evidence="6">
    <location>
        <begin position="403"/>
        <end position="429"/>
    </location>
</feature>
<dbReference type="RefSeq" id="WP_189171452.1">
    <property type="nucleotide sequence ID" value="NZ_BMQB01000009.1"/>
</dbReference>
<dbReference type="AlphaFoldDB" id="A0A8J3BCD8"/>
<evidence type="ECO:0000313" key="10">
    <source>
        <dbReference type="Proteomes" id="UP000649739"/>
    </source>
</evidence>
<dbReference type="InterPro" id="IPR001750">
    <property type="entry name" value="ND/Mrp_TM"/>
</dbReference>
<evidence type="ECO:0000259" key="8">
    <source>
        <dbReference type="Pfam" id="PF00361"/>
    </source>
</evidence>
<feature type="transmembrane region" description="Helical" evidence="7">
    <location>
        <begin position="134"/>
        <end position="152"/>
    </location>
</feature>
<feature type="transmembrane region" description="Helical" evidence="7">
    <location>
        <begin position="164"/>
        <end position="182"/>
    </location>
</feature>
<feature type="transmembrane region" description="Helical" evidence="7">
    <location>
        <begin position="202"/>
        <end position="227"/>
    </location>
</feature>
<evidence type="ECO:0000256" key="1">
    <source>
        <dbReference type="ARBA" id="ARBA00004127"/>
    </source>
</evidence>
<feature type="transmembrane region" description="Helical" evidence="7">
    <location>
        <begin position="261"/>
        <end position="284"/>
    </location>
</feature>
<evidence type="ECO:0000256" key="5">
    <source>
        <dbReference type="RuleBase" id="RU000320"/>
    </source>
</evidence>
<accession>A0A8J3BCD8</accession>
<sequence>MSAGLVALAVLPFAAFAGLALPAWLGVGWSERVVSGVVTGAFAASTGVALAVAPFGRVTAALAWYPSGARLRLLLDGLALPFAVLVPLLLTLVVVLSRRYLHAEPGYLRFHLLLALFGGGAQLVVVAGSLDTLVVGWELAGLASCLLIAFFHERRQPVAHALRAFAVYRACDVGLVGVLLWAHHGPGTAFTAAGGLAPPGGASALVGLGLLWAAVGKGALVPLGGWLPRAMEGPTPSSALCYGAVSITLGPYLLLRATAGWPPAAVVSAATVLLGLATAAHATLVGRVQTDAKTGLAYAAMAQVGLVVAEIGAGLTALAVWHLLAHAALRSAQLLRAPSLLHDHQHREAAHGAALPPTGAYLDRLVPAGVRRWAYRHALERGHLDALLRDLWDPVAGALRRRDAAGDRRHRARRRPAAGAAGAPRAVAE</sequence>
<keyword evidence="2 5" id="KW-0812">Transmembrane</keyword>
<feature type="transmembrane region" description="Helical" evidence="7">
    <location>
        <begin position="296"/>
        <end position="324"/>
    </location>
</feature>
<keyword evidence="3 7" id="KW-1133">Transmembrane helix</keyword>
<dbReference type="GO" id="GO:0003954">
    <property type="term" value="F:NADH dehydrogenase activity"/>
    <property type="evidence" value="ECO:0007669"/>
    <property type="project" value="TreeGrafter"/>
</dbReference>
<evidence type="ECO:0000256" key="4">
    <source>
        <dbReference type="ARBA" id="ARBA00023136"/>
    </source>
</evidence>
<dbReference type="PANTHER" id="PTHR42829:SF2">
    <property type="entry name" value="NADH-UBIQUINONE OXIDOREDUCTASE CHAIN 5"/>
    <property type="match status" value="1"/>
</dbReference>
<proteinExistence type="predicted"/>
<name>A0A8J3BCD8_9ACTN</name>
<dbReference type="GO" id="GO:0015990">
    <property type="term" value="P:electron transport coupled proton transport"/>
    <property type="evidence" value="ECO:0007669"/>
    <property type="project" value="TreeGrafter"/>
</dbReference>
<dbReference type="InterPro" id="IPR003945">
    <property type="entry name" value="NU5C-like"/>
</dbReference>
<dbReference type="GO" id="GO:0008137">
    <property type="term" value="F:NADH dehydrogenase (ubiquinone) activity"/>
    <property type="evidence" value="ECO:0007669"/>
    <property type="project" value="InterPro"/>
</dbReference>
<feature type="transmembrane region" description="Helical" evidence="7">
    <location>
        <begin position="78"/>
        <end position="96"/>
    </location>
</feature>
<feature type="transmembrane region" description="Helical" evidence="7">
    <location>
        <begin position="239"/>
        <end position="255"/>
    </location>
</feature>
<dbReference type="GO" id="GO:0012505">
    <property type="term" value="C:endomembrane system"/>
    <property type="evidence" value="ECO:0007669"/>
    <property type="project" value="UniProtKB-SubCell"/>
</dbReference>
<dbReference type="Pfam" id="PF00361">
    <property type="entry name" value="Proton_antipo_M"/>
    <property type="match status" value="1"/>
</dbReference>
<organism evidence="9 10">
    <name type="scientific">Pilimelia anulata</name>
    <dbReference type="NCBI Taxonomy" id="53371"/>
    <lineage>
        <taxon>Bacteria</taxon>
        <taxon>Bacillati</taxon>
        <taxon>Actinomycetota</taxon>
        <taxon>Actinomycetes</taxon>
        <taxon>Micromonosporales</taxon>
        <taxon>Micromonosporaceae</taxon>
        <taxon>Pilimelia</taxon>
    </lineage>
</organism>
<gene>
    <name evidence="9" type="ORF">GCM10010123_37010</name>
</gene>
<evidence type="ECO:0000256" key="6">
    <source>
        <dbReference type="SAM" id="MobiDB-lite"/>
    </source>
</evidence>
<evidence type="ECO:0000256" key="3">
    <source>
        <dbReference type="ARBA" id="ARBA00022989"/>
    </source>
</evidence>
<keyword evidence="4 7" id="KW-0472">Membrane</keyword>
<dbReference type="PRINTS" id="PR01434">
    <property type="entry name" value="NADHDHGNASE5"/>
</dbReference>
<evidence type="ECO:0000313" key="9">
    <source>
        <dbReference type="EMBL" id="GGK03650.1"/>
    </source>
</evidence>
<protein>
    <recommendedName>
        <fullName evidence="8">NADH:quinone oxidoreductase/Mrp antiporter transmembrane domain-containing protein</fullName>
    </recommendedName>
</protein>
<reference evidence="9" key="1">
    <citation type="journal article" date="2014" name="Int. J. Syst. Evol. Microbiol.">
        <title>Complete genome sequence of Corynebacterium casei LMG S-19264T (=DSM 44701T), isolated from a smear-ripened cheese.</title>
        <authorList>
            <consortium name="US DOE Joint Genome Institute (JGI-PGF)"/>
            <person name="Walter F."/>
            <person name="Albersmeier A."/>
            <person name="Kalinowski J."/>
            <person name="Ruckert C."/>
        </authorList>
    </citation>
    <scope>NUCLEOTIDE SEQUENCE</scope>
    <source>
        <strain evidence="9">JCM 3090</strain>
    </source>
</reference>
<evidence type="ECO:0000256" key="2">
    <source>
        <dbReference type="ARBA" id="ARBA00022692"/>
    </source>
</evidence>